<feature type="transmembrane region" description="Helical" evidence="10">
    <location>
        <begin position="632"/>
        <end position="665"/>
    </location>
</feature>
<dbReference type="InterPro" id="IPR004131">
    <property type="entry name" value="PPase-energised_H-pump"/>
</dbReference>
<feature type="transmembrane region" description="Helical" evidence="10">
    <location>
        <begin position="347"/>
        <end position="367"/>
    </location>
</feature>
<evidence type="ECO:0000256" key="5">
    <source>
        <dbReference type="ARBA" id="ARBA00022842"/>
    </source>
</evidence>
<dbReference type="AlphaFoldDB" id="A0A6A7G469"/>
<keyword evidence="6" id="KW-1278">Translocase</keyword>
<dbReference type="GO" id="GO:0016020">
    <property type="term" value="C:membrane"/>
    <property type="evidence" value="ECO:0007669"/>
    <property type="project" value="InterPro"/>
</dbReference>
<dbReference type="HAMAP" id="MF_01129">
    <property type="entry name" value="PPase_energized_pump"/>
    <property type="match status" value="1"/>
</dbReference>
<name>A0A6A7G469_9CRUS</name>
<comment type="subcellular location">
    <subcellularLocation>
        <location evidence="1">Endomembrane system</location>
        <topology evidence="1">Multi-pass membrane protein</topology>
    </subcellularLocation>
</comment>
<feature type="transmembrane region" description="Helical" evidence="10">
    <location>
        <begin position="12"/>
        <end position="30"/>
    </location>
</feature>
<evidence type="ECO:0000256" key="4">
    <source>
        <dbReference type="ARBA" id="ARBA00022692"/>
    </source>
</evidence>
<keyword evidence="9 10" id="KW-0472">Membrane</keyword>
<keyword evidence="5" id="KW-0460">Magnesium</keyword>
<evidence type="ECO:0000256" key="8">
    <source>
        <dbReference type="ARBA" id="ARBA00023065"/>
    </source>
</evidence>
<dbReference type="GO" id="GO:0004427">
    <property type="term" value="F:inorganic diphosphate phosphatase activity"/>
    <property type="evidence" value="ECO:0007669"/>
    <property type="project" value="InterPro"/>
</dbReference>
<evidence type="ECO:0000256" key="9">
    <source>
        <dbReference type="ARBA" id="ARBA00023136"/>
    </source>
</evidence>
<feature type="transmembrane region" description="Helical" evidence="10">
    <location>
        <begin position="206"/>
        <end position="225"/>
    </location>
</feature>
<feature type="transmembrane region" description="Helical" evidence="10">
    <location>
        <begin position="160"/>
        <end position="185"/>
    </location>
</feature>
<feature type="transmembrane region" description="Helical" evidence="10">
    <location>
        <begin position="527"/>
        <end position="549"/>
    </location>
</feature>
<reference evidence="11" key="1">
    <citation type="submission" date="2017-11" db="EMBL/GenBank/DDBJ databases">
        <title>The sensing device of the deep-sea amphipod.</title>
        <authorList>
            <person name="Kobayashi H."/>
            <person name="Nagahama T."/>
            <person name="Arai W."/>
            <person name="Sasagawa Y."/>
            <person name="Umeda M."/>
            <person name="Hayashi T."/>
            <person name="Nikaido I."/>
            <person name="Watanabe H."/>
            <person name="Oguri K."/>
            <person name="Kitazato H."/>
            <person name="Fujioka K."/>
            <person name="Kido Y."/>
            <person name="Takami H."/>
        </authorList>
    </citation>
    <scope>NUCLEOTIDE SEQUENCE</scope>
    <source>
        <tissue evidence="11">Whole body</tissue>
    </source>
</reference>
<feature type="transmembrane region" description="Helical" evidence="10">
    <location>
        <begin position="115"/>
        <end position="140"/>
    </location>
</feature>
<keyword evidence="7 10" id="KW-1133">Transmembrane helix</keyword>
<evidence type="ECO:0000256" key="2">
    <source>
        <dbReference type="ARBA" id="ARBA00013242"/>
    </source>
</evidence>
<sequence>MIILASAEAATVLILVFPILGIAFAGLYAYHTSLIIVDPDKREAGTGLLQQVNNVDTKEAHIKLYEIYRAIYDGAHSFLYQEYLYLSVFMGIFSLIVLLVIGFTNDWANAGFSTLSFIIGSCTSILCGFLGMKIGVFANVRTAISAQKGLNDAFVTSLKAGIVMGFILCSLGVLFLFAVVTLFRLYFDEAMTGLSDDEHNHEVTRAMFEAVAGFGLGGSSVGLFARVGGGIFTKAADVGADLVGKVEAGIPEDDPRNPAVIADNVGDNVGDIAGMGADLFGSFAESTCAAFVIASQSEGLWNNYPAMMLPLLISSCGIMVCFLTSFVATHLIQVRTFDDIEPSLKRLLVVSTVLMTPILFFLCWGFLPTEFNIARPQDDPFMVKHYYVFISAAFGLWSGLGIGFITEYYTSHSYRPVQEVAESSDTGAATVIIYGLALGYKSVIIPAIALAVTIYASHTLASFYGVALAALGILSTLSIGLTIDAYGPICDNAGGIAEMADLGDDIREMTDALDAAGNTTAAIGKGFAIASAALVSLALFSGFVTVRGVTQIDILEPFPFAGLVVGAMLPYWFSALTMKSVGAAALAMVEEVRDQFRRNPGIMQGTSKPDYESCIKISTDASLREMIAPGALVMLSPLFVGFLFGTGALSGLLAGSLVSGVAMAISASNTGGAWDNAKKYVEAGRLGDGKGKHSENHVATVIGDTVGDPLKDTSGPALNILIKLMAIISLVFAKAFPNEGWIERFVSR</sequence>
<evidence type="ECO:0000256" key="10">
    <source>
        <dbReference type="SAM" id="Phobius"/>
    </source>
</evidence>
<dbReference type="EC" id="7.1.3.1" evidence="2"/>
<proteinExistence type="evidence at transcript level"/>
<feature type="transmembrane region" description="Helical" evidence="10">
    <location>
        <begin position="462"/>
        <end position="483"/>
    </location>
</feature>
<feature type="transmembrane region" description="Helical" evidence="10">
    <location>
        <begin position="387"/>
        <end position="410"/>
    </location>
</feature>
<organism evidence="11">
    <name type="scientific">Hirondellea gigas</name>
    <dbReference type="NCBI Taxonomy" id="1518452"/>
    <lineage>
        <taxon>Eukaryota</taxon>
        <taxon>Metazoa</taxon>
        <taxon>Ecdysozoa</taxon>
        <taxon>Arthropoda</taxon>
        <taxon>Crustacea</taxon>
        <taxon>Multicrustacea</taxon>
        <taxon>Malacostraca</taxon>
        <taxon>Eumalacostraca</taxon>
        <taxon>Peracarida</taxon>
        <taxon>Amphipoda</taxon>
        <taxon>Amphilochidea</taxon>
        <taxon>Lysianassida</taxon>
        <taxon>Lysianassidira</taxon>
        <taxon>Lysianassoidea</taxon>
        <taxon>Lysianassidae</taxon>
        <taxon>Hirondellea</taxon>
    </lineage>
</organism>
<dbReference type="PIRSF" id="PIRSF001265">
    <property type="entry name" value="H+-PPase"/>
    <property type="match status" value="1"/>
</dbReference>
<feature type="transmembrane region" description="Helical" evidence="10">
    <location>
        <begin position="83"/>
        <end position="103"/>
    </location>
</feature>
<evidence type="ECO:0000256" key="6">
    <source>
        <dbReference type="ARBA" id="ARBA00022967"/>
    </source>
</evidence>
<keyword evidence="3" id="KW-0813">Transport</keyword>
<feature type="transmembrane region" description="Helical" evidence="10">
    <location>
        <begin position="307"/>
        <end position="327"/>
    </location>
</feature>
<evidence type="ECO:0000256" key="3">
    <source>
        <dbReference type="ARBA" id="ARBA00022448"/>
    </source>
</evidence>
<keyword evidence="4 10" id="KW-0812">Transmembrane</keyword>
<dbReference type="GO" id="GO:0012505">
    <property type="term" value="C:endomembrane system"/>
    <property type="evidence" value="ECO:0007669"/>
    <property type="project" value="UniProtKB-SubCell"/>
</dbReference>
<keyword evidence="8" id="KW-0406">Ion transport</keyword>
<dbReference type="GO" id="GO:0009678">
    <property type="term" value="F:diphosphate hydrolysis-driven proton transmembrane transporter activity"/>
    <property type="evidence" value="ECO:0007669"/>
    <property type="project" value="UniProtKB-EC"/>
</dbReference>
<evidence type="ECO:0000256" key="7">
    <source>
        <dbReference type="ARBA" id="ARBA00022989"/>
    </source>
</evidence>
<evidence type="ECO:0000313" key="11">
    <source>
        <dbReference type="EMBL" id="LAC24863.1"/>
    </source>
</evidence>
<evidence type="ECO:0000256" key="1">
    <source>
        <dbReference type="ARBA" id="ARBA00004127"/>
    </source>
</evidence>
<dbReference type="EMBL" id="IACT01005717">
    <property type="protein sequence ID" value="LAC24863.1"/>
    <property type="molecule type" value="mRNA"/>
</dbReference>
<dbReference type="PANTHER" id="PTHR31998">
    <property type="entry name" value="K(+)-INSENSITIVE PYROPHOSPHATE-ENERGIZED PROTON PUMP"/>
    <property type="match status" value="1"/>
</dbReference>
<dbReference type="Pfam" id="PF03030">
    <property type="entry name" value="H_PPase"/>
    <property type="match status" value="1"/>
</dbReference>
<protein>
    <recommendedName>
        <fullName evidence="2">H(+)-exporting diphosphatase</fullName>
        <ecNumber evidence="2">7.1.3.1</ecNumber>
    </recommendedName>
</protein>
<accession>A0A6A7G469</accession>
<feature type="transmembrane region" description="Helical" evidence="10">
    <location>
        <begin position="431"/>
        <end position="456"/>
    </location>
</feature>
<dbReference type="NCBIfam" id="TIGR01104">
    <property type="entry name" value="V_PPase"/>
    <property type="match status" value="1"/>
</dbReference>
<dbReference type="NCBIfam" id="NF001960">
    <property type="entry name" value="PRK00733.3-5"/>
    <property type="match status" value="1"/>
</dbReference>